<dbReference type="EMBL" id="JACEIP010000024">
    <property type="protein sequence ID" value="MBA4543931.1"/>
    <property type="molecule type" value="Genomic_DNA"/>
</dbReference>
<dbReference type="PIRSF" id="PIRSF010386">
    <property type="entry name" value="RocB"/>
    <property type="match status" value="1"/>
</dbReference>
<dbReference type="OrthoDB" id="9792335at2"/>
<dbReference type="Gene3D" id="3.40.630.10">
    <property type="entry name" value="Zn peptidases"/>
    <property type="match status" value="1"/>
</dbReference>
<protein>
    <submittedName>
        <fullName evidence="1">M20/M25/M40 family metallo-hydrolase</fullName>
    </submittedName>
</protein>
<dbReference type="PANTHER" id="PTHR43808">
    <property type="entry name" value="ACETYLORNITHINE DEACETYLASE"/>
    <property type="match status" value="1"/>
</dbReference>
<name>A0A7W2AIN5_9BACL</name>
<dbReference type="InterPro" id="IPR012166">
    <property type="entry name" value="Uncharacterised_RocB"/>
</dbReference>
<dbReference type="RefSeq" id="WP_033101691.1">
    <property type="nucleotide sequence ID" value="NZ_JACEIP010000024.1"/>
</dbReference>
<proteinExistence type="predicted"/>
<dbReference type="InterPro" id="IPR002933">
    <property type="entry name" value="Peptidase_M20"/>
</dbReference>
<dbReference type="InterPro" id="IPR050072">
    <property type="entry name" value="Peptidase_M20A"/>
</dbReference>
<dbReference type="Proteomes" id="UP000530514">
    <property type="component" value="Unassembled WGS sequence"/>
</dbReference>
<dbReference type="Pfam" id="PF01546">
    <property type="entry name" value="Peptidase_M20"/>
    <property type="match status" value="1"/>
</dbReference>
<dbReference type="PANTHER" id="PTHR43808:SF27">
    <property type="entry name" value="PROTEIN ROCB"/>
    <property type="match status" value="1"/>
</dbReference>
<keyword evidence="2" id="KW-1185">Reference proteome</keyword>
<dbReference type="GO" id="GO:0016787">
    <property type="term" value="F:hydrolase activity"/>
    <property type="evidence" value="ECO:0007669"/>
    <property type="project" value="UniProtKB-KW"/>
</dbReference>
<keyword evidence="1" id="KW-0378">Hydrolase</keyword>
<evidence type="ECO:0000313" key="2">
    <source>
        <dbReference type="Proteomes" id="UP000530514"/>
    </source>
</evidence>
<evidence type="ECO:0000313" key="1">
    <source>
        <dbReference type="EMBL" id="MBA4543931.1"/>
    </source>
</evidence>
<dbReference type="AlphaFoldDB" id="A0A7W2AIN5"/>
<sequence>MINFQDEICALTKELVEHPSIVGTIGERDMAAFIYEKLRQLPYFLDHPHHLRITPTRHDDRERYNVLALVRGRDENCSETVILMGHLDTVGVEDYGKWMGLAFSPDELLREWSKGKIPAAVARDLAGGNYMGGRGVLDMKSGVAGNMAILRYFAENRHRFQGNLLFLVTCDEENNSRGILSALADIHQLAREEELRFIAAVNSDYTAPRFDGDPNRYIYLGTVGKLLPAFYIVGKETHVGQAFEGFDPNLIAAELTSRIDYNPDLCDEMFGEVTMPPVSLKQTDLKKQYDVQTPQTAFVYYNFFVHSWSPRDVLCRLKGIAREAFEAAIAKYHQRGRLYSRLSGNSYVPPEIEPRVFTYEEFYHLCREKHGAEFEQQILAFSHNMLNKESVDIRQYAKQMVEELWRWGGDAEPAVILFFASPYIPRVVLNEDDPRDFRLIEAVHRAVEQIEPYCAEKIQVRKFFPYISDMSFVALSDDEKEIQAFEMNMPVWGVKHQMDLEAIRQLDVPVINIGPYGKDAHKQWERVEISYSMKIVPNLTVAVIRHLFSS</sequence>
<dbReference type="SUPFAM" id="SSF53187">
    <property type="entry name" value="Zn-dependent exopeptidases"/>
    <property type="match status" value="1"/>
</dbReference>
<gene>
    <name evidence="1" type="ORF">H1164_13650</name>
</gene>
<reference evidence="1 2" key="1">
    <citation type="submission" date="2020-07" db="EMBL/GenBank/DDBJ databases">
        <authorList>
            <person name="Feng H."/>
        </authorList>
    </citation>
    <scope>NUCLEOTIDE SEQUENCE [LARGE SCALE GENOMIC DNA]</scope>
    <source>
        <strain evidence="2">s-11</strain>
    </source>
</reference>
<accession>A0A7W2AIN5</accession>
<organism evidence="1 2">
    <name type="scientific">Thermoactinomyces daqus</name>
    <dbReference type="NCBI Taxonomy" id="1329516"/>
    <lineage>
        <taxon>Bacteria</taxon>
        <taxon>Bacillati</taxon>
        <taxon>Bacillota</taxon>
        <taxon>Bacilli</taxon>
        <taxon>Bacillales</taxon>
        <taxon>Thermoactinomycetaceae</taxon>
        <taxon>Thermoactinomyces</taxon>
    </lineage>
</organism>
<comment type="caution">
    <text evidence="1">The sequence shown here is derived from an EMBL/GenBank/DDBJ whole genome shotgun (WGS) entry which is preliminary data.</text>
</comment>